<dbReference type="PANTHER" id="PTHR17490">
    <property type="entry name" value="SUA5"/>
    <property type="match status" value="1"/>
</dbReference>
<keyword evidence="6" id="KW-0819">tRNA processing</keyword>
<dbReference type="AlphaFoldDB" id="A0A7C0Y8S5"/>
<name>A0A7C0Y8S5_9BACT</name>
<dbReference type="InterPro" id="IPR050156">
    <property type="entry name" value="TC-AMP_synthase_SUA5"/>
</dbReference>
<feature type="non-terminal residue" evidence="13">
    <location>
        <position position="1"/>
    </location>
</feature>
<keyword evidence="7" id="KW-0548">Nucleotidyltransferase</keyword>
<dbReference type="PANTHER" id="PTHR17490:SF16">
    <property type="entry name" value="THREONYLCARBAMOYL-AMP SYNTHASE"/>
    <property type="match status" value="1"/>
</dbReference>
<evidence type="ECO:0000256" key="8">
    <source>
        <dbReference type="ARBA" id="ARBA00022741"/>
    </source>
</evidence>
<keyword evidence="8" id="KW-0547">Nucleotide-binding</keyword>
<dbReference type="EC" id="2.7.7.87" evidence="3"/>
<keyword evidence="5" id="KW-0808">Transferase</keyword>
<dbReference type="GO" id="GO:0005737">
    <property type="term" value="C:cytoplasm"/>
    <property type="evidence" value="ECO:0007669"/>
    <property type="project" value="UniProtKB-SubCell"/>
</dbReference>
<sequence length="209" mass="22719">CMGGVRYLVWKEGGELPQELVLLLQANEVAVIPTDTLYALAARAFSLEAVEKVYRIKGRERGKALSLFFARVEELESLFHLSPLAMRLAECYLPGPLTLVLKPRVEFPPPLLGPGGGVGVRVPQHPIPRMLVEALGEPVTATSANVSGERDPLTVAELPPRLLEEVELVVDGGKARGVPSTVVDFTGDSPRILREGVISSRKLEEIFYG</sequence>
<dbReference type="Gene3D" id="3.90.870.10">
    <property type="entry name" value="DHBP synthase"/>
    <property type="match status" value="1"/>
</dbReference>
<evidence type="ECO:0000259" key="12">
    <source>
        <dbReference type="PROSITE" id="PS51163"/>
    </source>
</evidence>
<dbReference type="GO" id="GO:0006450">
    <property type="term" value="P:regulation of translational fidelity"/>
    <property type="evidence" value="ECO:0007669"/>
    <property type="project" value="TreeGrafter"/>
</dbReference>
<accession>A0A7C0Y8S5</accession>
<comment type="similarity">
    <text evidence="2">Belongs to the SUA5 family.</text>
</comment>
<evidence type="ECO:0000256" key="11">
    <source>
        <dbReference type="ARBA" id="ARBA00048366"/>
    </source>
</evidence>
<dbReference type="GO" id="GO:0061710">
    <property type="term" value="F:L-threonylcarbamoyladenylate synthase"/>
    <property type="evidence" value="ECO:0007669"/>
    <property type="project" value="UniProtKB-EC"/>
</dbReference>
<evidence type="ECO:0000256" key="2">
    <source>
        <dbReference type="ARBA" id="ARBA00007663"/>
    </source>
</evidence>
<dbReference type="InterPro" id="IPR006070">
    <property type="entry name" value="Sua5-like_dom"/>
</dbReference>
<evidence type="ECO:0000256" key="9">
    <source>
        <dbReference type="ARBA" id="ARBA00022840"/>
    </source>
</evidence>
<comment type="catalytic activity">
    <reaction evidence="11">
        <text>L-threonine + hydrogencarbonate + ATP = L-threonylcarbamoyladenylate + diphosphate + H2O</text>
        <dbReference type="Rhea" id="RHEA:36407"/>
        <dbReference type="ChEBI" id="CHEBI:15377"/>
        <dbReference type="ChEBI" id="CHEBI:17544"/>
        <dbReference type="ChEBI" id="CHEBI:30616"/>
        <dbReference type="ChEBI" id="CHEBI:33019"/>
        <dbReference type="ChEBI" id="CHEBI:57926"/>
        <dbReference type="ChEBI" id="CHEBI:73682"/>
        <dbReference type="EC" id="2.7.7.87"/>
    </reaction>
</comment>
<keyword evidence="9" id="KW-0067">ATP-binding</keyword>
<dbReference type="GO" id="GO:0005524">
    <property type="term" value="F:ATP binding"/>
    <property type="evidence" value="ECO:0007669"/>
    <property type="project" value="UniProtKB-KW"/>
</dbReference>
<evidence type="ECO:0000256" key="7">
    <source>
        <dbReference type="ARBA" id="ARBA00022695"/>
    </source>
</evidence>
<evidence type="ECO:0000256" key="10">
    <source>
        <dbReference type="ARBA" id="ARBA00029774"/>
    </source>
</evidence>
<dbReference type="GO" id="GO:0008033">
    <property type="term" value="P:tRNA processing"/>
    <property type="evidence" value="ECO:0007669"/>
    <property type="project" value="UniProtKB-KW"/>
</dbReference>
<dbReference type="GO" id="GO:0003725">
    <property type="term" value="F:double-stranded RNA binding"/>
    <property type="evidence" value="ECO:0007669"/>
    <property type="project" value="InterPro"/>
</dbReference>
<evidence type="ECO:0000256" key="3">
    <source>
        <dbReference type="ARBA" id="ARBA00012584"/>
    </source>
</evidence>
<feature type="domain" description="YrdC-like" evidence="12">
    <location>
        <begin position="14"/>
        <end position="198"/>
    </location>
</feature>
<organism evidence="13">
    <name type="scientific">Thermosulfidibacter takaii</name>
    <dbReference type="NCBI Taxonomy" id="412593"/>
    <lineage>
        <taxon>Bacteria</taxon>
        <taxon>Pseudomonadati</taxon>
        <taxon>Thermosulfidibacterota</taxon>
        <taxon>Thermosulfidibacteria</taxon>
        <taxon>Thermosulfidibacterales</taxon>
        <taxon>Thermosulfidibacteraceae</taxon>
    </lineage>
</organism>
<dbReference type="Proteomes" id="UP000885690">
    <property type="component" value="Unassembled WGS sequence"/>
</dbReference>
<dbReference type="InterPro" id="IPR017945">
    <property type="entry name" value="DHBP_synth_RibB-like_a/b_dom"/>
</dbReference>
<dbReference type="SUPFAM" id="SSF55821">
    <property type="entry name" value="YrdC/RibB"/>
    <property type="match status" value="1"/>
</dbReference>
<evidence type="ECO:0000256" key="6">
    <source>
        <dbReference type="ARBA" id="ARBA00022694"/>
    </source>
</evidence>
<evidence type="ECO:0000256" key="1">
    <source>
        <dbReference type="ARBA" id="ARBA00004496"/>
    </source>
</evidence>
<comment type="caution">
    <text evidence="13">The sequence shown here is derived from an EMBL/GenBank/DDBJ whole genome shotgun (WGS) entry which is preliminary data.</text>
</comment>
<evidence type="ECO:0000256" key="5">
    <source>
        <dbReference type="ARBA" id="ARBA00022679"/>
    </source>
</evidence>
<dbReference type="EMBL" id="DQWS01000074">
    <property type="protein sequence ID" value="HDD52817.1"/>
    <property type="molecule type" value="Genomic_DNA"/>
</dbReference>
<dbReference type="PROSITE" id="PS51163">
    <property type="entry name" value="YRDC"/>
    <property type="match status" value="1"/>
</dbReference>
<dbReference type="NCBIfam" id="TIGR00057">
    <property type="entry name" value="L-threonylcarbamoyladenylate synthase"/>
    <property type="match status" value="1"/>
</dbReference>
<evidence type="ECO:0000256" key="4">
    <source>
        <dbReference type="ARBA" id="ARBA00022490"/>
    </source>
</evidence>
<comment type="subcellular location">
    <subcellularLocation>
        <location evidence="1">Cytoplasm</location>
    </subcellularLocation>
</comment>
<keyword evidence="4" id="KW-0963">Cytoplasm</keyword>
<protein>
    <recommendedName>
        <fullName evidence="10">L-threonylcarbamoyladenylate synthase</fullName>
        <ecNumber evidence="3">2.7.7.87</ecNumber>
    </recommendedName>
    <alternativeName>
        <fullName evidence="10">L-threonylcarbamoyladenylate synthase</fullName>
    </alternativeName>
</protein>
<dbReference type="Pfam" id="PF01300">
    <property type="entry name" value="Sua5_yciO_yrdC"/>
    <property type="match status" value="1"/>
</dbReference>
<dbReference type="GO" id="GO:0000049">
    <property type="term" value="F:tRNA binding"/>
    <property type="evidence" value="ECO:0007669"/>
    <property type="project" value="TreeGrafter"/>
</dbReference>
<proteinExistence type="inferred from homology"/>
<evidence type="ECO:0000313" key="13">
    <source>
        <dbReference type="EMBL" id="HDD52817.1"/>
    </source>
</evidence>
<gene>
    <name evidence="13" type="ORF">ENF32_01950</name>
</gene>
<reference evidence="13" key="1">
    <citation type="journal article" date="2020" name="mSystems">
        <title>Genome- and Community-Level Interaction Insights into Carbon Utilization and Element Cycling Functions of Hydrothermarchaeota in Hydrothermal Sediment.</title>
        <authorList>
            <person name="Zhou Z."/>
            <person name="Liu Y."/>
            <person name="Xu W."/>
            <person name="Pan J."/>
            <person name="Luo Z.H."/>
            <person name="Li M."/>
        </authorList>
    </citation>
    <scope>NUCLEOTIDE SEQUENCE [LARGE SCALE GENOMIC DNA]</scope>
    <source>
        <strain evidence="13">HyVt-115</strain>
    </source>
</reference>